<evidence type="ECO:0000256" key="10">
    <source>
        <dbReference type="ARBA" id="ARBA00023180"/>
    </source>
</evidence>
<evidence type="ECO:0000256" key="7">
    <source>
        <dbReference type="ARBA" id="ARBA00022989"/>
    </source>
</evidence>
<comment type="caution">
    <text evidence="12">The sequence shown here is derived from an EMBL/GenBank/DDBJ whole genome shotgun (WGS) entry which is preliminary data.</text>
</comment>
<evidence type="ECO:0000256" key="8">
    <source>
        <dbReference type="ARBA" id="ARBA00023136"/>
    </source>
</evidence>
<evidence type="ECO:0000313" key="13">
    <source>
        <dbReference type="Proteomes" id="UP001359559"/>
    </source>
</evidence>
<dbReference type="Proteomes" id="UP001359559">
    <property type="component" value="Unassembled WGS sequence"/>
</dbReference>
<evidence type="ECO:0000313" key="12">
    <source>
        <dbReference type="EMBL" id="KAK7318727.1"/>
    </source>
</evidence>
<protein>
    <submittedName>
        <fullName evidence="12">Uncharacterized protein</fullName>
    </submittedName>
</protein>
<keyword evidence="10" id="KW-0325">Glycoprotein</keyword>
<dbReference type="PANTHER" id="PTHR48063">
    <property type="entry name" value="LRR RECEPTOR-LIKE KINASE"/>
    <property type="match status" value="1"/>
</dbReference>
<reference evidence="12 13" key="1">
    <citation type="submission" date="2024-01" db="EMBL/GenBank/DDBJ databases">
        <title>The genomes of 5 underutilized Papilionoideae crops provide insights into root nodulation and disease resistance.</title>
        <authorList>
            <person name="Yuan L."/>
        </authorList>
    </citation>
    <scope>NUCLEOTIDE SEQUENCE [LARGE SCALE GENOMIC DNA]</scope>
    <source>
        <strain evidence="12">LY-2023</strain>
        <tissue evidence="12">Leaf</tissue>
    </source>
</reference>
<name>A0AAN9KM72_CLITE</name>
<dbReference type="InterPro" id="IPR032675">
    <property type="entry name" value="LRR_dom_sf"/>
</dbReference>
<dbReference type="PANTHER" id="PTHR48063:SF103">
    <property type="entry name" value="LEUCINE-RICH RECEPTOR-LIKE KINASE FAMILY PROTEIN"/>
    <property type="match status" value="1"/>
</dbReference>
<gene>
    <name evidence="12" type="ORF">RJT34_03434</name>
</gene>
<comment type="subcellular location">
    <subcellularLocation>
        <location evidence="1">Membrane</location>
        <topology evidence="1">Single-pass type I membrane protein</topology>
    </subcellularLocation>
</comment>
<keyword evidence="4 11" id="KW-0812">Transmembrane</keyword>
<evidence type="ECO:0000256" key="4">
    <source>
        <dbReference type="ARBA" id="ARBA00022692"/>
    </source>
</evidence>
<dbReference type="InterPro" id="IPR001611">
    <property type="entry name" value="Leu-rich_rpt"/>
</dbReference>
<dbReference type="SUPFAM" id="SSF52058">
    <property type="entry name" value="L domain-like"/>
    <property type="match status" value="1"/>
</dbReference>
<keyword evidence="8 11" id="KW-0472">Membrane</keyword>
<evidence type="ECO:0000256" key="2">
    <source>
        <dbReference type="ARBA" id="ARBA00009592"/>
    </source>
</evidence>
<dbReference type="FunFam" id="3.80.10.10:FF:000111">
    <property type="entry name" value="LRR receptor-like serine/threonine-protein kinase ERECTA"/>
    <property type="match status" value="1"/>
</dbReference>
<feature type="transmembrane region" description="Helical" evidence="11">
    <location>
        <begin position="219"/>
        <end position="240"/>
    </location>
</feature>
<dbReference type="GO" id="GO:0016020">
    <property type="term" value="C:membrane"/>
    <property type="evidence" value="ECO:0007669"/>
    <property type="project" value="UniProtKB-SubCell"/>
</dbReference>
<keyword evidence="9" id="KW-0675">Receptor</keyword>
<dbReference type="Pfam" id="PF00560">
    <property type="entry name" value="LRR_1"/>
    <property type="match status" value="2"/>
</dbReference>
<evidence type="ECO:0000256" key="3">
    <source>
        <dbReference type="ARBA" id="ARBA00022614"/>
    </source>
</evidence>
<dbReference type="Gene3D" id="3.80.10.10">
    <property type="entry name" value="Ribonuclease Inhibitor"/>
    <property type="match status" value="1"/>
</dbReference>
<keyword evidence="6" id="KW-0677">Repeat</keyword>
<sequence>MATVDDERSYIYDPYITYLEHLTLTIKGNQLRYGQTLHFIRLLDLSSNLLTEEIPLQITELVELIALNLSRNQLVGSIPYGIGEMHDLESLDFSRNHLSCALPASLAHLSFLSQFDVSYNNLSGKVPIGVQLQSFDMSSYEGNPHLCGTPLIEECSTNISLEDMHCIDSEGSSNRERQNDEHEDNMGINAFYISMVIGFITGFWVFWGSLFLITPWRHAYFHFLSSTHDWIYVTIVVAFAKLWRKFQGQVSPGP</sequence>
<dbReference type="EMBL" id="JAYKXN010000001">
    <property type="protein sequence ID" value="KAK7318727.1"/>
    <property type="molecule type" value="Genomic_DNA"/>
</dbReference>
<evidence type="ECO:0000256" key="6">
    <source>
        <dbReference type="ARBA" id="ARBA00022737"/>
    </source>
</evidence>
<organism evidence="12 13">
    <name type="scientific">Clitoria ternatea</name>
    <name type="common">Butterfly pea</name>
    <dbReference type="NCBI Taxonomy" id="43366"/>
    <lineage>
        <taxon>Eukaryota</taxon>
        <taxon>Viridiplantae</taxon>
        <taxon>Streptophyta</taxon>
        <taxon>Embryophyta</taxon>
        <taxon>Tracheophyta</taxon>
        <taxon>Spermatophyta</taxon>
        <taxon>Magnoliopsida</taxon>
        <taxon>eudicotyledons</taxon>
        <taxon>Gunneridae</taxon>
        <taxon>Pentapetalae</taxon>
        <taxon>rosids</taxon>
        <taxon>fabids</taxon>
        <taxon>Fabales</taxon>
        <taxon>Fabaceae</taxon>
        <taxon>Papilionoideae</taxon>
        <taxon>50 kb inversion clade</taxon>
        <taxon>NPAAA clade</taxon>
        <taxon>indigoferoid/millettioid clade</taxon>
        <taxon>Phaseoleae</taxon>
        <taxon>Clitoria</taxon>
    </lineage>
</organism>
<evidence type="ECO:0000256" key="9">
    <source>
        <dbReference type="ARBA" id="ARBA00023170"/>
    </source>
</evidence>
<keyword evidence="3" id="KW-0433">Leucine-rich repeat</keyword>
<keyword evidence="5" id="KW-0732">Signal</keyword>
<dbReference type="AlphaFoldDB" id="A0AAN9KM72"/>
<comment type="similarity">
    <text evidence="2">Belongs to the RLP family.</text>
</comment>
<evidence type="ECO:0000256" key="1">
    <source>
        <dbReference type="ARBA" id="ARBA00004479"/>
    </source>
</evidence>
<dbReference type="InterPro" id="IPR046956">
    <property type="entry name" value="RLP23-like"/>
</dbReference>
<proteinExistence type="inferred from homology"/>
<accession>A0AAN9KM72</accession>
<feature type="transmembrane region" description="Helical" evidence="11">
    <location>
        <begin position="190"/>
        <end position="213"/>
    </location>
</feature>
<evidence type="ECO:0000256" key="5">
    <source>
        <dbReference type="ARBA" id="ARBA00022729"/>
    </source>
</evidence>
<evidence type="ECO:0000256" key="11">
    <source>
        <dbReference type="SAM" id="Phobius"/>
    </source>
</evidence>
<keyword evidence="13" id="KW-1185">Reference proteome</keyword>
<keyword evidence="7 11" id="KW-1133">Transmembrane helix</keyword>